<dbReference type="GO" id="GO:0005886">
    <property type="term" value="C:plasma membrane"/>
    <property type="evidence" value="ECO:0007669"/>
    <property type="project" value="UniProtKB-SubCell"/>
</dbReference>
<evidence type="ECO:0000313" key="7">
    <source>
        <dbReference type="EMBL" id="KAF7727871.1"/>
    </source>
</evidence>
<evidence type="ECO:0000313" key="8">
    <source>
        <dbReference type="Proteomes" id="UP000605846"/>
    </source>
</evidence>
<name>A0A8H7BY86_9FUNG</name>
<accession>A0A8H7BY86</accession>
<comment type="subcellular location">
    <subcellularLocation>
        <location evidence="6">Cell membrane</location>
        <topology evidence="6">Multi-pass membrane protein</topology>
    </subcellularLocation>
    <subcellularLocation>
        <location evidence="1">Membrane</location>
        <topology evidence="1">Multi-pass membrane protein</topology>
    </subcellularLocation>
</comment>
<dbReference type="AlphaFoldDB" id="A0A8H7BY86"/>
<sequence length="94" mass="10156">MGGLLVGVLCSLLGFIYLQVARPTYNQTGGMTPVVVMVCFLVGASMFSTVATVISSGVTTTFVCLAEDPDALRRTRPALFEKIRETWPRVIQSV</sequence>
<gene>
    <name evidence="7" type="primary">PNS1_2</name>
    <name evidence="7" type="ORF">EC973_006984</name>
</gene>
<dbReference type="EMBL" id="JABAYA010000048">
    <property type="protein sequence ID" value="KAF7727871.1"/>
    <property type="molecule type" value="Genomic_DNA"/>
</dbReference>
<dbReference type="GO" id="GO:0022857">
    <property type="term" value="F:transmembrane transporter activity"/>
    <property type="evidence" value="ECO:0007669"/>
    <property type="project" value="UniProtKB-UniRule"/>
</dbReference>
<keyword evidence="4 6" id="KW-1133">Transmembrane helix</keyword>
<evidence type="ECO:0000256" key="5">
    <source>
        <dbReference type="ARBA" id="ARBA00023136"/>
    </source>
</evidence>
<comment type="function">
    <text evidence="6">Probably involved in transport through the plasma membrane.</text>
</comment>
<dbReference type="Proteomes" id="UP000605846">
    <property type="component" value="Unassembled WGS sequence"/>
</dbReference>
<dbReference type="OrthoDB" id="44736at2759"/>
<dbReference type="InterPro" id="IPR007603">
    <property type="entry name" value="Choline_transptr-like"/>
</dbReference>
<evidence type="ECO:0000256" key="3">
    <source>
        <dbReference type="ARBA" id="ARBA00022692"/>
    </source>
</evidence>
<organism evidence="7 8">
    <name type="scientific">Apophysomyces ossiformis</name>
    <dbReference type="NCBI Taxonomy" id="679940"/>
    <lineage>
        <taxon>Eukaryota</taxon>
        <taxon>Fungi</taxon>
        <taxon>Fungi incertae sedis</taxon>
        <taxon>Mucoromycota</taxon>
        <taxon>Mucoromycotina</taxon>
        <taxon>Mucoromycetes</taxon>
        <taxon>Mucorales</taxon>
        <taxon>Mucorineae</taxon>
        <taxon>Mucoraceae</taxon>
        <taxon>Apophysomyces</taxon>
    </lineage>
</organism>
<proteinExistence type="inferred from homology"/>
<feature type="transmembrane region" description="Helical" evidence="6">
    <location>
        <begin position="34"/>
        <end position="66"/>
    </location>
</feature>
<reference evidence="7" key="1">
    <citation type="submission" date="2020-01" db="EMBL/GenBank/DDBJ databases">
        <title>Genome Sequencing of Three Apophysomyces-Like Fungal Strains Confirms a Novel Fungal Genus in the Mucoromycota with divergent Burkholderia-like Endosymbiotic Bacteria.</title>
        <authorList>
            <person name="Stajich J.E."/>
            <person name="Macias A.M."/>
            <person name="Carter-House D."/>
            <person name="Lovett B."/>
            <person name="Kasson L.R."/>
            <person name="Berry K."/>
            <person name="Grigoriev I."/>
            <person name="Chang Y."/>
            <person name="Spatafora J."/>
            <person name="Kasson M.T."/>
        </authorList>
    </citation>
    <scope>NUCLEOTIDE SEQUENCE</scope>
    <source>
        <strain evidence="7">NRRL A-21654</strain>
    </source>
</reference>
<evidence type="ECO:0000256" key="2">
    <source>
        <dbReference type="ARBA" id="ARBA00007168"/>
    </source>
</evidence>
<comment type="caution">
    <text evidence="6">Lacks conserved residue(s) required for the propagation of feature annotation.</text>
</comment>
<evidence type="ECO:0000256" key="4">
    <source>
        <dbReference type="ARBA" id="ARBA00022989"/>
    </source>
</evidence>
<dbReference type="Pfam" id="PF04515">
    <property type="entry name" value="Choline_transpo"/>
    <property type="match status" value="1"/>
</dbReference>
<evidence type="ECO:0000256" key="1">
    <source>
        <dbReference type="ARBA" id="ARBA00004141"/>
    </source>
</evidence>
<comment type="caution">
    <text evidence="7">The sequence shown here is derived from an EMBL/GenBank/DDBJ whole genome shotgun (WGS) entry which is preliminary data.</text>
</comment>
<keyword evidence="3 6" id="KW-0812">Transmembrane</keyword>
<comment type="similarity">
    <text evidence="2 6">Belongs to the CTL (choline transporter-like) family.</text>
</comment>
<keyword evidence="8" id="KW-1185">Reference proteome</keyword>
<evidence type="ECO:0000256" key="6">
    <source>
        <dbReference type="RuleBase" id="RU368066"/>
    </source>
</evidence>
<keyword evidence="5 6" id="KW-0472">Membrane</keyword>
<protein>
    <recommendedName>
        <fullName evidence="6">Protein PNS1</fullName>
    </recommendedName>
</protein>